<reference evidence="2 3" key="1">
    <citation type="submission" date="2023-09" db="EMBL/GenBank/DDBJ databases">
        <authorList>
            <person name="Wang M."/>
        </authorList>
    </citation>
    <scope>NUCLEOTIDE SEQUENCE [LARGE SCALE GENOMIC DNA]</scope>
    <source>
        <strain evidence="2">GT-2023</strain>
        <tissue evidence="2">Liver</tissue>
    </source>
</reference>
<dbReference type="Proteomes" id="UP001558613">
    <property type="component" value="Unassembled WGS sequence"/>
</dbReference>
<sequence length="279" mass="30468">MFGIWSVKQHPGGIVPSHGAKARTSGTLGMWKGEVGLRGNGLERQEVMHHYAVAESPFRRVTFSVVSQPQDPHQGSLQSCYDSGLEESETPSSKSSSGPRLGALPLPEDAYERTTPDGSVGISRDGRKTFQINETLTITLWQDFEVPAITSENTARLCLAKYDGSLCSEEEINSGREARAQGMRGGRCIPAAPAAKPLRPLAFFSCLHSLVLLRFFVFLNKKQAGVPLEERMNVGLLCGYSKEIMTSHGQYEAGPRREFTSARGSLSLAMDFLIFSPSI</sequence>
<comment type="caution">
    <text evidence="2">The sequence shown here is derived from an EMBL/GenBank/DDBJ whole genome shotgun (WGS) entry which is preliminary data.</text>
</comment>
<evidence type="ECO:0000256" key="1">
    <source>
        <dbReference type="SAM" id="MobiDB-lite"/>
    </source>
</evidence>
<feature type="compositionally biased region" description="Polar residues" evidence="1">
    <location>
        <begin position="67"/>
        <end position="81"/>
    </location>
</feature>
<gene>
    <name evidence="2" type="ORF">QQF64_029978</name>
</gene>
<keyword evidence="3" id="KW-1185">Reference proteome</keyword>
<evidence type="ECO:0000313" key="2">
    <source>
        <dbReference type="EMBL" id="KAL1270962.1"/>
    </source>
</evidence>
<proteinExistence type="predicted"/>
<protein>
    <submittedName>
        <fullName evidence="2">Uncharacterized protein</fullName>
    </submittedName>
</protein>
<evidence type="ECO:0000313" key="3">
    <source>
        <dbReference type="Proteomes" id="UP001558613"/>
    </source>
</evidence>
<name>A0ABR3N205_9TELE</name>
<accession>A0ABR3N205</accession>
<organism evidence="2 3">
    <name type="scientific">Cirrhinus molitorella</name>
    <name type="common">mud carp</name>
    <dbReference type="NCBI Taxonomy" id="172907"/>
    <lineage>
        <taxon>Eukaryota</taxon>
        <taxon>Metazoa</taxon>
        <taxon>Chordata</taxon>
        <taxon>Craniata</taxon>
        <taxon>Vertebrata</taxon>
        <taxon>Euteleostomi</taxon>
        <taxon>Actinopterygii</taxon>
        <taxon>Neopterygii</taxon>
        <taxon>Teleostei</taxon>
        <taxon>Ostariophysi</taxon>
        <taxon>Cypriniformes</taxon>
        <taxon>Cyprinidae</taxon>
        <taxon>Labeoninae</taxon>
        <taxon>Labeonini</taxon>
        <taxon>Cirrhinus</taxon>
    </lineage>
</organism>
<dbReference type="EMBL" id="JAYMGO010000007">
    <property type="protein sequence ID" value="KAL1270962.1"/>
    <property type="molecule type" value="Genomic_DNA"/>
</dbReference>
<feature type="region of interest" description="Disordered" evidence="1">
    <location>
        <begin position="67"/>
        <end position="125"/>
    </location>
</feature>